<dbReference type="InterPro" id="IPR036390">
    <property type="entry name" value="WH_DNA-bd_sf"/>
</dbReference>
<dbReference type="PROSITE" id="PS50931">
    <property type="entry name" value="HTH_LYSR"/>
    <property type="match status" value="1"/>
</dbReference>
<comment type="caution">
    <text evidence="6">The sequence shown here is derived from an EMBL/GenBank/DDBJ whole genome shotgun (WGS) entry which is preliminary data.</text>
</comment>
<organism evidence="6 7">
    <name type="scientific">Schinkia azotoformans MEV2011</name>
    <dbReference type="NCBI Taxonomy" id="1348973"/>
    <lineage>
        <taxon>Bacteria</taxon>
        <taxon>Bacillati</taxon>
        <taxon>Bacillota</taxon>
        <taxon>Bacilli</taxon>
        <taxon>Bacillales</taxon>
        <taxon>Bacillaceae</taxon>
        <taxon>Calidifontibacillus/Schinkia group</taxon>
        <taxon>Schinkia</taxon>
    </lineage>
</organism>
<dbReference type="PRINTS" id="PR00039">
    <property type="entry name" value="HTHLYSR"/>
</dbReference>
<keyword evidence="2" id="KW-0805">Transcription regulation</keyword>
<dbReference type="InterPro" id="IPR005119">
    <property type="entry name" value="LysR_subst-bd"/>
</dbReference>
<dbReference type="PATRIC" id="fig|1348973.3.peg.2099"/>
<dbReference type="Gene3D" id="1.10.10.10">
    <property type="entry name" value="Winged helix-like DNA-binding domain superfamily/Winged helix DNA-binding domain"/>
    <property type="match status" value="1"/>
</dbReference>
<dbReference type="PANTHER" id="PTHR30346">
    <property type="entry name" value="TRANSCRIPTIONAL DUAL REGULATOR HCAR-RELATED"/>
    <property type="match status" value="1"/>
</dbReference>
<proteinExistence type="inferred from homology"/>
<comment type="similarity">
    <text evidence="1">Belongs to the LysR transcriptional regulatory family.</text>
</comment>
<reference evidence="6 7" key="1">
    <citation type="submission" date="2014-04" db="EMBL/GenBank/DDBJ databases">
        <title>Draft genome sequence of Bacillus azotoformans MEV2011, a (co-) denitrifying strain unable to grow in the presence of oxygen.</title>
        <authorList>
            <person name="Nielsen M."/>
            <person name="Schreiber L."/>
            <person name="Finster K."/>
            <person name="Schramm A."/>
        </authorList>
    </citation>
    <scope>NUCLEOTIDE SEQUENCE [LARGE SCALE GENOMIC DNA]</scope>
    <source>
        <strain evidence="6 7">MEV2011</strain>
    </source>
</reference>
<dbReference type="AlphaFoldDB" id="A0A072NNP8"/>
<dbReference type="Pfam" id="PF00126">
    <property type="entry name" value="HTH_1"/>
    <property type="match status" value="1"/>
</dbReference>
<dbReference type="SUPFAM" id="SSF46785">
    <property type="entry name" value="Winged helix' DNA-binding domain"/>
    <property type="match status" value="1"/>
</dbReference>
<dbReference type="Proteomes" id="UP000027936">
    <property type="component" value="Unassembled WGS sequence"/>
</dbReference>
<dbReference type="FunFam" id="1.10.10.10:FF:000001">
    <property type="entry name" value="LysR family transcriptional regulator"/>
    <property type="match status" value="1"/>
</dbReference>
<evidence type="ECO:0000313" key="6">
    <source>
        <dbReference type="EMBL" id="KEF38538.1"/>
    </source>
</evidence>
<dbReference type="InterPro" id="IPR000847">
    <property type="entry name" value="LysR_HTH_N"/>
</dbReference>
<sequence length="293" mass="33408">MEWHQITYFQTVAKMQHITQAAEQLAISQPALSRSIAKLEDELGVKLFNRKGRNIYLNRYGEMFLKRVEQAIKQIEIGTQEILQDIHPESGTINLAFLPSLGMSFVPDILSTYRSEFPNVKFLLHQTSNQEIFSQVKSGKVDLALFSLLEDDEDLIWEPLMTEELFLIVSKNHWLAEYDEVDLKMIENEPFISFREGYGLRTILHNFCLEAGLAPDIVFEGEDIGTVSGLVSANLGVSIVPNIEVLKKTKVKMIHVKKPICNRKIGIAHLKDGYLSPVTKNFIQYVQGFVHNK</sequence>
<name>A0A072NNP8_SCHAZ</name>
<dbReference type="RefSeq" id="WP_003331281.1">
    <property type="nucleotide sequence ID" value="NZ_JJRY01000007.1"/>
</dbReference>
<dbReference type="SUPFAM" id="SSF53850">
    <property type="entry name" value="Periplasmic binding protein-like II"/>
    <property type="match status" value="1"/>
</dbReference>
<dbReference type="GO" id="GO:0003700">
    <property type="term" value="F:DNA-binding transcription factor activity"/>
    <property type="evidence" value="ECO:0007669"/>
    <property type="project" value="InterPro"/>
</dbReference>
<dbReference type="InterPro" id="IPR036388">
    <property type="entry name" value="WH-like_DNA-bd_sf"/>
</dbReference>
<dbReference type="OrthoDB" id="9803735at2"/>
<keyword evidence="4" id="KW-0804">Transcription</keyword>
<dbReference type="GO" id="GO:0003677">
    <property type="term" value="F:DNA binding"/>
    <property type="evidence" value="ECO:0007669"/>
    <property type="project" value="UniProtKB-KW"/>
</dbReference>
<accession>A0A072NNP8</accession>
<evidence type="ECO:0000259" key="5">
    <source>
        <dbReference type="PROSITE" id="PS50931"/>
    </source>
</evidence>
<evidence type="ECO:0000256" key="1">
    <source>
        <dbReference type="ARBA" id="ARBA00009437"/>
    </source>
</evidence>
<feature type="domain" description="HTH lysR-type" evidence="5">
    <location>
        <begin position="1"/>
        <end position="58"/>
    </location>
</feature>
<dbReference type="PANTHER" id="PTHR30346:SF28">
    <property type="entry name" value="HTH-TYPE TRANSCRIPTIONAL REGULATOR CYNR"/>
    <property type="match status" value="1"/>
</dbReference>
<dbReference type="CDD" id="cd08434">
    <property type="entry name" value="PBP2_GltC_like"/>
    <property type="match status" value="1"/>
</dbReference>
<dbReference type="Pfam" id="PF03466">
    <property type="entry name" value="LysR_substrate"/>
    <property type="match status" value="1"/>
</dbReference>
<dbReference type="GO" id="GO:0032993">
    <property type="term" value="C:protein-DNA complex"/>
    <property type="evidence" value="ECO:0007669"/>
    <property type="project" value="TreeGrafter"/>
</dbReference>
<evidence type="ECO:0000256" key="3">
    <source>
        <dbReference type="ARBA" id="ARBA00023125"/>
    </source>
</evidence>
<keyword evidence="3" id="KW-0238">DNA-binding</keyword>
<dbReference type="EMBL" id="JJRY01000007">
    <property type="protein sequence ID" value="KEF38538.1"/>
    <property type="molecule type" value="Genomic_DNA"/>
</dbReference>
<evidence type="ECO:0000256" key="2">
    <source>
        <dbReference type="ARBA" id="ARBA00023015"/>
    </source>
</evidence>
<evidence type="ECO:0000313" key="7">
    <source>
        <dbReference type="Proteomes" id="UP000027936"/>
    </source>
</evidence>
<dbReference type="Gene3D" id="3.40.190.290">
    <property type="match status" value="1"/>
</dbReference>
<protein>
    <submittedName>
        <fullName evidence="6">Transcriptional regulator</fullName>
    </submittedName>
</protein>
<gene>
    <name evidence="6" type="ORF">M670_02164</name>
</gene>
<evidence type="ECO:0000256" key="4">
    <source>
        <dbReference type="ARBA" id="ARBA00023163"/>
    </source>
</evidence>